<protein>
    <submittedName>
        <fullName evidence="2">Uncharacterized protein</fullName>
    </submittedName>
</protein>
<evidence type="ECO:0000256" key="1">
    <source>
        <dbReference type="SAM" id="MobiDB-lite"/>
    </source>
</evidence>
<comment type="caution">
    <text evidence="2">The sequence shown here is derived from an EMBL/GenBank/DDBJ whole genome shotgun (WGS) entry which is preliminary data.</text>
</comment>
<accession>A0A5B7FRE6</accession>
<feature type="compositionally biased region" description="Low complexity" evidence="1">
    <location>
        <begin position="39"/>
        <end position="50"/>
    </location>
</feature>
<dbReference type="AlphaFoldDB" id="A0A5B7FRE6"/>
<organism evidence="2 3">
    <name type="scientific">Portunus trituberculatus</name>
    <name type="common">Swimming crab</name>
    <name type="synonym">Neptunus trituberculatus</name>
    <dbReference type="NCBI Taxonomy" id="210409"/>
    <lineage>
        <taxon>Eukaryota</taxon>
        <taxon>Metazoa</taxon>
        <taxon>Ecdysozoa</taxon>
        <taxon>Arthropoda</taxon>
        <taxon>Crustacea</taxon>
        <taxon>Multicrustacea</taxon>
        <taxon>Malacostraca</taxon>
        <taxon>Eumalacostraca</taxon>
        <taxon>Eucarida</taxon>
        <taxon>Decapoda</taxon>
        <taxon>Pleocyemata</taxon>
        <taxon>Brachyura</taxon>
        <taxon>Eubrachyura</taxon>
        <taxon>Portunoidea</taxon>
        <taxon>Portunidae</taxon>
        <taxon>Portuninae</taxon>
        <taxon>Portunus</taxon>
    </lineage>
</organism>
<sequence length="189" mass="20769">MATLKVSVCMGSINQGRQRDSVGGKLSERDAPVLILASPTTTTLTTATPLPATPTPQPTTSHAEQRQGNEEEKASSLTIREALLQNIEKGNEDVDSDDELVMLTKRRLKNLLSSRCSCPDPAFDYSFEPNVYENTIIMHYTTCNFKNTSQPEKVRAGRQKKSIIRTNISMTGGGGTRSLMCLEIHLIVL</sequence>
<proteinExistence type="predicted"/>
<evidence type="ECO:0000313" key="3">
    <source>
        <dbReference type="Proteomes" id="UP000324222"/>
    </source>
</evidence>
<keyword evidence="3" id="KW-1185">Reference proteome</keyword>
<feature type="region of interest" description="Disordered" evidence="1">
    <location>
        <begin position="39"/>
        <end position="76"/>
    </location>
</feature>
<dbReference type="OrthoDB" id="6374276at2759"/>
<evidence type="ECO:0000313" key="2">
    <source>
        <dbReference type="EMBL" id="MPC47937.1"/>
    </source>
</evidence>
<dbReference type="EMBL" id="VSRR010008011">
    <property type="protein sequence ID" value="MPC47937.1"/>
    <property type="molecule type" value="Genomic_DNA"/>
</dbReference>
<feature type="compositionally biased region" description="Basic and acidic residues" evidence="1">
    <location>
        <begin position="63"/>
        <end position="74"/>
    </location>
</feature>
<reference evidence="2 3" key="1">
    <citation type="submission" date="2019-05" db="EMBL/GenBank/DDBJ databases">
        <title>Another draft genome of Portunus trituberculatus and its Hox gene families provides insights of decapod evolution.</title>
        <authorList>
            <person name="Jeong J.-H."/>
            <person name="Song I."/>
            <person name="Kim S."/>
            <person name="Choi T."/>
            <person name="Kim D."/>
            <person name="Ryu S."/>
            <person name="Kim W."/>
        </authorList>
    </citation>
    <scope>NUCLEOTIDE SEQUENCE [LARGE SCALE GENOMIC DNA]</scope>
    <source>
        <tissue evidence="2">Muscle</tissue>
    </source>
</reference>
<dbReference type="Proteomes" id="UP000324222">
    <property type="component" value="Unassembled WGS sequence"/>
</dbReference>
<gene>
    <name evidence="2" type="ORF">E2C01_041698</name>
</gene>
<name>A0A5B7FRE6_PORTR</name>